<sequence length="105" mass="11975">MKKIIVMIGLLISLSFNVLIIPCMAETRITKNGVYTLDYLKLSPDKNYTVNNNSFNERTFLFVFDSNLNIVQTVRLWPQSRSFKLVPLKDGYKIAVTGEGELIIS</sequence>
<dbReference type="RefSeq" id="WP_224033119.1">
    <property type="nucleotide sequence ID" value="NZ_AP024849.1"/>
</dbReference>
<proteinExistence type="predicted"/>
<organism evidence="1 2">
    <name type="scientific">Clostridium gelidum</name>
    <dbReference type="NCBI Taxonomy" id="704125"/>
    <lineage>
        <taxon>Bacteria</taxon>
        <taxon>Bacillati</taxon>
        <taxon>Bacillota</taxon>
        <taxon>Clostridia</taxon>
        <taxon>Eubacteriales</taxon>
        <taxon>Clostridiaceae</taxon>
        <taxon>Clostridium</taxon>
    </lineage>
</organism>
<reference evidence="2" key="1">
    <citation type="submission" date="2021-07" db="EMBL/GenBank/DDBJ databases">
        <title>Complete genome sequencing of a Clostridium isolate.</title>
        <authorList>
            <person name="Ueki A."/>
            <person name="Tonouchi A."/>
        </authorList>
    </citation>
    <scope>NUCLEOTIDE SEQUENCE [LARGE SCALE GENOMIC DNA]</scope>
    <source>
        <strain evidence="2">C5S11</strain>
    </source>
</reference>
<name>A0ABM7T439_9CLOT</name>
<protein>
    <submittedName>
        <fullName evidence="1">Uncharacterized protein</fullName>
    </submittedName>
</protein>
<keyword evidence="2" id="KW-1185">Reference proteome</keyword>
<evidence type="ECO:0000313" key="1">
    <source>
        <dbReference type="EMBL" id="BCZ46706.1"/>
    </source>
</evidence>
<accession>A0ABM7T439</accession>
<dbReference type="EMBL" id="AP024849">
    <property type="protein sequence ID" value="BCZ46706.1"/>
    <property type="molecule type" value="Genomic_DNA"/>
</dbReference>
<dbReference type="Proteomes" id="UP000824633">
    <property type="component" value="Chromosome"/>
</dbReference>
<gene>
    <name evidence="1" type="ORF">psyc5s11_27730</name>
</gene>
<evidence type="ECO:0000313" key="2">
    <source>
        <dbReference type="Proteomes" id="UP000824633"/>
    </source>
</evidence>